<protein>
    <recommendedName>
        <fullName evidence="4">Zn(2)-C6 fungal-type domain-containing protein</fullName>
    </recommendedName>
</protein>
<proteinExistence type="predicted"/>
<dbReference type="CDD" id="cd00067">
    <property type="entry name" value="GAL4"/>
    <property type="match status" value="1"/>
</dbReference>
<evidence type="ECO:0000256" key="1">
    <source>
        <dbReference type="ARBA" id="ARBA00004123"/>
    </source>
</evidence>
<comment type="subcellular location">
    <subcellularLocation>
        <location evidence="1">Nucleus</location>
    </subcellularLocation>
</comment>
<dbReference type="GO" id="GO:0005634">
    <property type="term" value="C:nucleus"/>
    <property type="evidence" value="ECO:0007669"/>
    <property type="project" value="UniProtKB-SubCell"/>
</dbReference>
<reference evidence="5" key="1">
    <citation type="submission" date="2023-06" db="EMBL/GenBank/DDBJ databases">
        <title>Draft genome of Marssonina rosae.</title>
        <authorList>
            <person name="Cheng Q."/>
        </authorList>
    </citation>
    <scope>NUCLEOTIDE SEQUENCE</scope>
    <source>
        <strain evidence="5">R4</strain>
    </source>
</reference>
<dbReference type="PROSITE" id="PS00463">
    <property type="entry name" value="ZN2_CY6_FUNGAL_1"/>
    <property type="match status" value="1"/>
</dbReference>
<feature type="compositionally biased region" description="Basic residues" evidence="3">
    <location>
        <begin position="175"/>
        <end position="186"/>
    </location>
</feature>
<dbReference type="InterPro" id="IPR001138">
    <property type="entry name" value="Zn2Cys6_DnaBD"/>
</dbReference>
<feature type="compositionally biased region" description="Polar residues" evidence="3">
    <location>
        <begin position="11"/>
        <end position="25"/>
    </location>
</feature>
<keyword evidence="6" id="KW-1185">Reference proteome</keyword>
<sequence>MEQYGVLVAHKNTSPFSIPTPTSQGDLEEASHQPLRKQSTASTRRRLERAPRRSLHLETGYAEICQMFERSTSAFDSRRSVDGSDTSCASALTMATSAGSSSTDPWSSSGFVEEEEDRADFNWDEEDGRLLVPKLEPMEDDGVDMDMTDFEPLPIMKESQRAETPTGMSTPTLTKRPRGRPRKHPKPTPESLSKVAKGRSKTGCITCRKRKKKCDETKPGCLNCEKNSVKCEGYPEKTIWKSGKEKAEEGRVTSQNRQQGSDELIISTARQRRAGSMTLSTVQLPYLINGVETEGDRVFLKHYISRLSIIFTLEAEHESAFRNILLPMAQQNSGLMHSILALSSKHIDYGSPYGRQLLTEHPTLDVETLEKRSQFHQEAAMQELLGQHADSQLAATPKAPSTALYAQMICLVLQTLSETNPNGQHRIHLQHYQRLTQENPPEQGESMKFIHEFFQYHIHADQLIHYPDGTGHQISFTDNWNLPSSVLQPAAVRMLGVFDGLFLYMSKITNIRNNIRHNLENGIDPVVDYANLHAAAEIDAGIREWVPAWPDGDARDNAGYLYRQMMWIYLWRSVFPPQTTKWKLDERITAAVNQGIDLLSRIGPRDPSQTLLLAPAFVIGCACFEEAQREPIRKAIRTVKSYMEYRNTDTALKVLEEVWRLMDKRDERSWDWQAIAKSMDMDFLAT</sequence>
<dbReference type="Proteomes" id="UP001285354">
    <property type="component" value="Unassembled WGS sequence"/>
</dbReference>
<evidence type="ECO:0000256" key="2">
    <source>
        <dbReference type="ARBA" id="ARBA00023242"/>
    </source>
</evidence>
<gene>
    <name evidence="5" type="ORF">QTJ16_004504</name>
</gene>
<feature type="region of interest" description="Disordered" evidence="3">
    <location>
        <begin position="157"/>
        <end position="197"/>
    </location>
</feature>
<dbReference type="InterPro" id="IPR036864">
    <property type="entry name" value="Zn2-C6_fun-type_DNA-bd_sf"/>
</dbReference>
<dbReference type="Gene3D" id="4.10.240.10">
    <property type="entry name" value="Zn(2)-C6 fungal-type DNA-binding domain"/>
    <property type="match status" value="1"/>
</dbReference>
<accession>A0AAD9T066</accession>
<evidence type="ECO:0000256" key="3">
    <source>
        <dbReference type="SAM" id="MobiDB-lite"/>
    </source>
</evidence>
<dbReference type="PROSITE" id="PS00354">
    <property type="entry name" value="HMGI_Y"/>
    <property type="match status" value="1"/>
</dbReference>
<keyword evidence="2" id="KW-0539">Nucleus</keyword>
<evidence type="ECO:0000313" key="5">
    <source>
        <dbReference type="EMBL" id="KAK2626242.1"/>
    </source>
</evidence>
<dbReference type="Pfam" id="PF00172">
    <property type="entry name" value="Zn_clus"/>
    <property type="match status" value="1"/>
</dbReference>
<dbReference type="GO" id="GO:0045944">
    <property type="term" value="P:positive regulation of transcription by RNA polymerase II"/>
    <property type="evidence" value="ECO:0007669"/>
    <property type="project" value="TreeGrafter"/>
</dbReference>
<feature type="compositionally biased region" description="Polar residues" evidence="3">
    <location>
        <begin position="162"/>
        <end position="173"/>
    </location>
</feature>
<feature type="region of interest" description="Disordered" evidence="3">
    <location>
        <begin position="1"/>
        <end position="53"/>
    </location>
</feature>
<dbReference type="InterPro" id="IPR000637">
    <property type="entry name" value="HMGI/Y_DNA-bd_CS"/>
</dbReference>
<dbReference type="GO" id="GO:0000976">
    <property type="term" value="F:transcription cis-regulatory region binding"/>
    <property type="evidence" value="ECO:0007669"/>
    <property type="project" value="TreeGrafter"/>
</dbReference>
<evidence type="ECO:0000313" key="6">
    <source>
        <dbReference type="Proteomes" id="UP001285354"/>
    </source>
</evidence>
<evidence type="ECO:0000259" key="4">
    <source>
        <dbReference type="PROSITE" id="PS50048"/>
    </source>
</evidence>
<dbReference type="Pfam" id="PF11951">
    <property type="entry name" value="Fungal_trans_2"/>
    <property type="match status" value="1"/>
</dbReference>
<dbReference type="PANTHER" id="PTHR37534:SF38">
    <property type="entry name" value="ZN(2)-C6 FUNGAL-TYPE DOMAIN-CONTAINING PROTEIN"/>
    <property type="match status" value="1"/>
</dbReference>
<organism evidence="5 6">
    <name type="scientific">Diplocarpon rosae</name>
    <dbReference type="NCBI Taxonomy" id="946125"/>
    <lineage>
        <taxon>Eukaryota</taxon>
        <taxon>Fungi</taxon>
        <taxon>Dikarya</taxon>
        <taxon>Ascomycota</taxon>
        <taxon>Pezizomycotina</taxon>
        <taxon>Leotiomycetes</taxon>
        <taxon>Helotiales</taxon>
        <taxon>Drepanopezizaceae</taxon>
        <taxon>Diplocarpon</taxon>
    </lineage>
</organism>
<name>A0AAD9T066_9HELO</name>
<dbReference type="PROSITE" id="PS50048">
    <property type="entry name" value="ZN2_CY6_FUNGAL_2"/>
    <property type="match status" value="1"/>
</dbReference>
<dbReference type="SUPFAM" id="SSF57701">
    <property type="entry name" value="Zn2/Cys6 DNA-binding domain"/>
    <property type="match status" value="1"/>
</dbReference>
<dbReference type="PANTHER" id="PTHR37534">
    <property type="entry name" value="TRANSCRIPTIONAL ACTIVATOR PROTEIN UGA3"/>
    <property type="match status" value="1"/>
</dbReference>
<dbReference type="GO" id="GO:0008270">
    <property type="term" value="F:zinc ion binding"/>
    <property type="evidence" value="ECO:0007669"/>
    <property type="project" value="InterPro"/>
</dbReference>
<comment type="caution">
    <text evidence="5">The sequence shown here is derived from an EMBL/GenBank/DDBJ whole genome shotgun (WGS) entry which is preliminary data.</text>
</comment>
<dbReference type="AlphaFoldDB" id="A0AAD9T066"/>
<dbReference type="EMBL" id="JAUBYV010000006">
    <property type="protein sequence ID" value="KAK2626242.1"/>
    <property type="molecule type" value="Genomic_DNA"/>
</dbReference>
<dbReference type="InterPro" id="IPR021858">
    <property type="entry name" value="Fun_TF"/>
</dbReference>
<dbReference type="SMART" id="SM00066">
    <property type="entry name" value="GAL4"/>
    <property type="match status" value="1"/>
</dbReference>
<feature type="domain" description="Zn(2)-C6 fungal-type" evidence="4">
    <location>
        <begin position="203"/>
        <end position="231"/>
    </location>
</feature>
<dbReference type="GO" id="GO:0000981">
    <property type="term" value="F:DNA-binding transcription factor activity, RNA polymerase II-specific"/>
    <property type="evidence" value="ECO:0007669"/>
    <property type="project" value="InterPro"/>
</dbReference>